<dbReference type="PROSITE" id="PS50043">
    <property type="entry name" value="HTH_LUXR_2"/>
    <property type="match status" value="1"/>
</dbReference>
<dbReference type="Gene3D" id="1.10.10.10">
    <property type="entry name" value="Winged helix-like DNA-binding domain superfamily/Winged helix DNA-binding domain"/>
    <property type="match status" value="1"/>
</dbReference>
<dbReference type="InterPro" id="IPR000792">
    <property type="entry name" value="Tscrpt_reg_LuxR_C"/>
</dbReference>
<protein>
    <submittedName>
        <fullName evidence="6">Helix-turn-helix transcriptional regulator</fullName>
    </submittedName>
</protein>
<comment type="caution">
    <text evidence="6">The sequence shown here is derived from an EMBL/GenBank/DDBJ whole genome shotgun (WGS) entry which is preliminary data.</text>
</comment>
<dbReference type="PANTHER" id="PTHR44688">
    <property type="entry name" value="DNA-BINDING TRANSCRIPTIONAL ACTIVATOR DEVR_DOSR"/>
    <property type="match status" value="1"/>
</dbReference>
<dbReference type="RefSeq" id="WP_386339609.1">
    <property type="nucleotide sequence ID" value="NZ_JBHSFG010000016.1"/>
</dbReference>
<gene>
    <name evidence="6" type="ORF">ACFPH6_08445</name>
</gene>
<evidence type="ECO:0000313" key="6">
    <source>
        <dbReference type="EMBL" id="MFC4464586.1"/>
    </source>
</evidence>
<keyword evidence="7" id="KW-1185">Reference proteome</keyword>
<dbReference type="PRINTS" id="PR00038">
    <property type="entry name" value="HTHLUXR"/>
</dbReference>
<proteinExistence type="predicted"/>
<evidence type="ECO:0000313" key="7">
    <source>
        <dbReference type="Proteomes" id="UP001596012"/>
    </source>
</evidence>
<keyword evidence="3" id="KW-0804">Transcription</keyword>
<feature type="region of interest" description="Disordered" evidence="4">
    <location>
        <begin position="368"/>
        <end position="472"/>
    </location>
</feature>
<evidence type="ECO:0000256" key="4">
    <source>
        <dbReference type="SAM" id="MobiDB-lite"/>
    </source>
</evidence>
<dbReference type="InterPro" id="IPR016032">
    <property type="entry name" value="Sig_transdc_resp-reg_C-effctor"/>
</dbReference>
<evidence type="ECO:0000256" key="1">
    <source>
        <dbReference type="ARBA" id="ARBA00023015"/>
    </source>
</evidence>
<organism evidence="6 7">
    <name type="scientific">Streptomyces xiangluensis</name>
    <dbReference type="NCBI Taxonomy" id="2665720"/>
    <lineage>
        <taxon>Bacteria</taxon>
        <taxon>Bacillati</taxon>
        <taxon>Actinomycetota</taxon>
        <taxon>Actinomycetes</taxon>
        <taxon>Kitasatosporales</taxon>
        <taxon>Streptomycetaceae</taxon>
        <taxon>Streptomyces</taxon>
    </lineage>
</organism>
<dbReference type="PANTHER" id="PTHR44688:SF16">
    <property type="entry name" value="DNA-BINDING TRANSCRIPTIONAL ACTIVATOR DEVR_DOSR"/>
    <property type="match status" value="1"/>
</dbReference>
<dbReference type="InterPro" id="IPR036388">
    <property type="entry name" value="WH-like_DNA-bd_sf"/>
</dbReference>
<feature type="compositionally biased region" description="Basic and acidic residues" evidence="4">
    <location>
        <begin position="458"/>
        <end position="472"/>
    </location>
</feature>
<dbReference type="CDD" id="cd06170">
    <property type="entry name" value="LuxR_C_like"/>
    <property type="match status" value="1"/>
</dbReference>
<dbReference type="PROSITE" id="PS00622">
    <property type="entry name" value="HTH_LUXR_1"/>
    <property type="match status" value="1"/>
</dbReference>
<reference evidence="7" key="1">
    <citation type="journal article" date="2019" name="Int. J. Syst. Evol. Microbiol.">
        <title>The Global Catalogue of Microorganisms (GCM) 10K type strain sequencing project: providing services to taxonomists for standard genome sequencing and annotation.</title>
        <authorList>
            <consortium name="The Broad Institute Genomics Platform"/>
            <consortium name="The Broad Institute Genome Sequencing Center for Infectious Disease"/>
            <person name="Wu L."/>
            <person name="Ma J."/>
        </authorList>
    </citation>
    <scope>NUCLEOTIDE SEQUENCE [LARGE SCALE GENOMIC DNA]</scope>
    <source>
        <strain evidence="7">DT43</strain>
    </source>
</reference>
<dbReference type="SUPFAM" id="SSF46894">
    <property type="entry name" value="C-terminal effector domain of the bipartite response regulators"/>
    <property type="match status" value="1"/>
</dbReference>
<dbReference type="Pfam" id="PF00196">
    <property type="entry name" value="GerE"/>
    <property type="match status" value="1"/>
</dbReference>
<sequence>MDERLRHTEAVLGAALRVREAAQCAVDGTGSAGSVLAALSEAIPHDHASLAWWDPHRRRHVMLATNYPDAMTPHIETRLHEDALFAPTRRPGGGMWLGDVPQELRPLSSTIRDFIDPGGFEDGVTDCLFAQDGRYVGVLLMSMARQLLPSPIGRRVLALLDDCLAAAVDSLPPEGVTDTPDGLAPDTCVVVFPASSWAAPIPVSGDVPAEFADARGPLAAAVRNAAASRALPTTILMAYGRRLLELRLSRRGVETVVACRPLHHPGRLSLRELQVLAEVTVGATNREIAENLHVSVRTVAAHIEHILTKLDVPNRAAAAGRAATWGLEPARPASPMNGMGARRLCVPQPDPCRIPRDHRVGAGTLRSVAPRSSTDHRLSPALTNTPGVVGTASGRQGSGGGEWVVGVHVRPSGSAGAGRQQMQPAAGSYWSNSRVPRRPAEWCRSAWDRTAPLPSRTADGKRRTGSHHEQKA</sequence>
<evidence type="ECO:0000256" key="2">
    <source>
        <dbReference type="ARBA" id="ARBA00023125"/>
    </source>
</evidence>
<dbReference type="EMBL" id="JBHSFG010000016">
    <property type="protein sequence ID" value="MFC4464586.1"/>
    <property type="molecule type" value="Genomic_DNA"/>
</dbReference>
<keyword evidence="2" id="KW-0238">DNA-binding</keyword>
<name>A0ABV8YJS7_9ACTN</name>
<accession>A0ABV8YJS7</accession>
<dbReference type="SMART" id="SM00421">
    <property type="entry name" value="HTH_LUXR"/>
    <property type="match status" value="1"/>
</dbReference>
<keyword evidence="1" id="KW-0805">Transcription regulation</keyword>
<feature type="domain" description="HTH luxR-type" evidence="5">
    <location>
        <begin position="261"/>
        <end position="326"/>
    </location>
</feature>
<evidence type="ECO:0000259" key="5">
    <source>
        <dbReference type="PROSITE" id="PS50043"/>
    </source>
</evidence>
<dbReference type="Proteomes" id="UP001596012">
    <property type="component" value="Unassembled WGS sequence"/>
</dbReference>
<evidence type="ECO:0000256" key="3">
    <source>
        <dbReference type="ARBA" id="ARBA00023163"/>
    </source>
</evidence>